<name>A0A6J6BSZ8_9ZZZZ</name>
<dbReference type="InterPro" id="IPR013785">
    <property type="entry name" value="Aldolase_TIM"/>
</dbReference>
<keyword evidence="1" id="KW-0378">Hydrolase</keyword>
<evidence type="ECO:0000256" key="2">
    <source>
        <dbReference type="ARBA" id="ARBA00023295"/>
    </source>
</evidence>
<accession>A0A6J6BSZ8</accession>
<dbReference type="InterPro" id="IPR050985">
    <property type="entry name" value="Alpha-glycosidase_related"/>
</dbReference>
<dbReference type="PANTHER" id="PTHR43053:SF3">
    <property type="entry name" value="ALPHA-GALACTOSIDASE C-RELATED"/>
    <property type="match status" value="1"/>
</dbReference>
<evidence type="ECO:0000313" key="3">
    <source>
        <dbReference type="EMBL" id="CAB4542106.1"/>
    </source>
</evidence>
<keyword evidence="2" id="KW-0326">Glycosidase</keyword>
<dbReference type="InterPro" id="IPR002252">
    <property type="entry name" value="Glyco_hydro_36"/>
</dbReference>
<dbReference type="GO" id="GO:0004557">
    <property type="term" value="F:alpha-galactosidase activity"/>
    <property type="evidence" value="ECO:0007669"/>
    <property type="project" value="InterPro"/>
</dbReference>
<dbReference type="SUPFAM" id="SSF51445">
    <property type="entry name" value="(Trans)glycosidases"/>
    <property type="match status" value="1"/>
</dbReference>
<dbReference type="Gene3D" id="3.20.20.70">
    <property type="entry name" value="Aldolase class I"/>
    <property type="match status" value="1"/>
</dbReference>
<dbReference type="CDD" id="cd14791">
    <property type="entry name" value="GH36"/>
    <property type="match status" value="1"/>
</dbReference>
<evidence type="ECO:0000256" key="1">
    <source>
        <dbReference type="ARBA" id="ARBA00022801"/>
    </source>
</evidence>
<dbReference type="PANTHER" id="PTHR43053">
    <property type="entry name" value="GLYCOSIDASE FAMILY 31"/>
    <property type="match status" value="1"/>
</dbReference>
<gene>
    <name evidence="3" type="ORF">UFOPK1358_01085</name>
</gene>
<dbReference type="Pfam" id="PF02065">
    <property type="entry name" value="Melibiase"/>
    <property type="match status" value="1"/>
</dbReference>
<dbReference type="AlphaFoldDB" id="A0A6J6BSZ8"/>
<proteinExistence type="predicted"/>
<dbReference type="EMBL" id="CAEZSF010000100">
    <property type="protein sequence ID" value="CAB4542106.1"/>
    <property type="molecule type" value="Genomic_DNA"/>
</dbReference>
<sequence>MLGTDVRACWGYRHEMQLTKHHQVISAAEGARLEVSMQQSPTGFTWSVSNESDFSLEVRSISAVYLLTQVEGELAMFRHGYQSWSQSNVAKPGEDVDPSTVSSVEMVTMTQHADQRRTRDAQLRSEMVTVISDSHESVLIGFLGGHLHDGTIRVDQVGTDFEVAIEAFLGSAELAPRETRTLHEVVIRSVGDPAGGLDSWASQIGECSNARTEAEFQVGWCSWYHYFDQVTESDLLKNLELAADWPFDVVQLDDGFQSEIGDWLVTNEKFPSGLKGIADSISSAGFRPGLWIAPFGVSLNSRLAHDHPDWIAKDFSGEPLIGMFGPHWGGFVHTLDVTNPEVLEHLESLARELVRLGFTYLKLDFTYSPGFDGIWADRSLTPAQRVRAGYDAIRRGAGEDTFILGCGAPLGACIGVVDGMRIGSDVAPFWAPKPELWPYVGYEQTIPSTKNAWRNTLTRAHQHRRLWLNDPDCVMLRTSDTELTAEQVRAWALAVGASGGMVLVSDDLALLDEESRLLLREVIELGQRSDAASRSGPAPVCTDLMQEFTPRHLEFAGLRLVGDPELGSARIEAADR</sequence>
<reference evidence="3" key="1">
    <citation type="submission" date="2020-05" db="EMBL/GenBank/DDBJ databases">
        <authorList>
            <person name="Chiriac C."/>
            <person name="Salcher M."/>
            <person name="Ghai R."/>
            <person name="Kavagutti S V."/>
        </authorList>
    </citation>
    <scope>NUCLEOTIDE SEQUENCE</scope>
</reference>
<dbReference type="GO" id="GO:0016052">
    <property type="term" value="P:carbohydrate catabolic process"/>
    <property type="evidence" value="ECO:0007669"/>
    <property type="project" value="InterPro"/>
</dbReference>
<dbReference type="InterPro" id="IPR017853">
    <property type="entry name" value="GH"/>
</dbReference>
<organism evidence="3">
    <name type="scientific">freshwater metagenome</name>
    <dbReference type="NCBI Taxonomy" id="449393"/>
    <lineage>
        <taxon>unclassified sequences</taxon>
        <taxon>metagenomes</taxon>
        <taxon>ecological metagenomes</taxon>
    </lineage>
</organism>
<protein>
    <submittedName>
        <fullName evidence="3">Unannotated protein</fullName>
    </submittedName>
</protein>